<reference evidence="2 3" key="2">
    <citation type="journal article" date="2020" name="Microbiol. Resour. Announc.">
        <title>Antarctic desert soil bacteria exhibit high novel natural product potential, evaluated through long-read genome sequencing and comparative genomics.</title>
        <authorList>
            <person name="Benaud N."/>
            <person name="Edwards R.J."/>
            <person name="Amos T.G."/>
            <person name="D'Agostino P.M."/>
            <person name="Gutierrez-Chavez C."/>
            <person name="Montgomery K."/>
            <person name="Nicetic I."/>
            <person name="Ferrari B.C."/>
        </authorList>
    </citation>
    <scope>NUCLEOTIDE SEQUENCE [LARGE SCALE GENOMIC DNA]</scope>
    <source>
        <strain evidence="2 3">SPB151</strain>
    </source>
</reference>
<dbReference type="EMBL" id="CP043661">
    <property type="protein sequence ID" value="QNE18077.1"/>
    <property type="molecule type" value="Genomic_DNA"/>
</dbReference>
<reference evidence="3" key="1">
    <citation type="submission" date="2019-09" db="EMBL/GenBank/DDBJ databases">
        <title>Antimicrobial potential of Antarctic Bacteria.</title>
        <authorList>
            <person name="Benaud N."/>
            <person name="Edwards R.J."/>
            <person name="Ferrari B.C."/>
        </authorList>
    </citation>
    <scope>NUCLEOTIDE SEQUENCE [LARGE SCALE GENOMIC DNA]</scope>
    <source>
        <strain evidence="3">SPB151</strain>
    </source>
</reference>
<evidence type="ECO:0000256" key="1">
    <source>
        <dbReference type="SAM" id="MobiDB-lite"/>
    </source>
</evidence>
<evidence type="ECO:0000313" key="3">
    <source>
        <dbReference type="Proteomes" id="UP000515563"/>
    </source>
</evidence>
<dbReference type="Proteomes" id="UP000515563">
    <property type="component" value="Chromosome"/>
</dbReference>
<dbReference type="KEGG" id="kqi:F1D05_09495"/>
<dbReference type="RefSeq" id="WP_185446935.1">
    <property type="nucleotide sequence ID" value="NZ_CP043661.1"/>
</dbReference>
<dbReference type="AlphaFoldDB" id="A0A7G6WVR2"/>
<protein>
    <submittedName>
        <fullName evidence="2">Uncharacterized protein</fullName>
    </submittedName>
</protein>
<feature type="region of interest" description="Disordered" evidence="1">
    <location>
        <begin position="850"/>
        <end position="869"/>
    </location>
</feature>
<accession>A0A7G6WVR2</accession>
<sequence>MPALALQAMVGNRATSRALAGAVSVQRANEAAPGKVDQAADDLYGWLVAVSLNLPSLLLTLLLQQGHQSELETKYQEKYKRALRDDLKSKLSWADGVRAQCYLDYGKLRPADKIYIAIHGVLTDEATVVRLAPVLHAERESAESEFTASYSKDYGTDYKLPNGSNSRIAGAIMQETLWATFAQRFRIAAVIAFGKPRAADDIKIATVSGTNDAALLFDALQRQDPKQIAADFAAAYESPIKEYLSKETSLHTKQRALMFFEEGVAPEDRLIRTVEIGTSGYTTADTDFIFDAATHATAGQVANFVAAVKNKDPRLKHIDDTLGGMNKEDRDRLNAMVGLTADSAQLADPVVVRLRQLGGNGLGSVFLVLRNAEPVAHDVFRKSYADANSPFRRYVDQYTVAAEKGWLLSYVFTDLRPRLNYVLTNPGNDEYVLFLLNSFASAAERKALATDADFGAKVAGLGTATQNKIQLLLEPAHLTPAERAVWIDAAVKRETSSGAGSLTGAAGALEDENRELQAAVARAGKNPTAAQQAEIDRLTAATTDALDAFVKYRDELEAAVAGALEMAAGLVATVMTGGVASVEMALAAVARAAVASAMAKVVANKLARGDRFDVVGADGAHAFVSGAVDGMLNAVAPVVANGAATSALTESAGLAARSAAPGAFRQFAATTGPKMVEGAVVGGLSSAVDTATRDQTWAEGFDRGMRKVLTSAVQNALTSGALAGLPAAVQSLAAAYGGLDAFESMINALPEAEAFLEEGTFGLGAAPAAAPPVQRTGPLAPPNWGSDFEDFATVQIDSNQLGGKVPKMDILVSGQIRSNQGIDRIGFHLDENNELHIYHFEMKWNNAAVQEKGKPPPSDPRATLTKTKTRGWQGSEEWSAFAITEFCNGVTPQAAANRDILRAALPKKLGLPKGTIWTPTQLSDYMLANLKKTKRVVVVPDHVNIKKLWMQLIAMTRGDLRKNQIVKAKLP</sequence>
<keyword evidence="3" id="KW-1185">Reference proteome</keyword>
<gene>
    <name evidence="2" type="ORF">F1D05_09495</name>
</gene>
<organism evidence="2 3">
    <name type="scientific">Kribbella qitaiheensis</name>
    <dbReference type="NCBI Taxonomy" id="1544730"/>
    <lineage>
        <taxon>Bacteria</taxon>
        <taxon>Bacillati</taxon>
        <taxon>Actinomycetota</taxon>
        <taxon>Actinomycetes</taxon>
        <taxon>Propionibacteriales</taxon>
        <taxon>Kribbellaceae</taxon>
        <taxon>Kribbella</taxon>
    </lineage>
</organism>
<name>A0A7G6WVR2_9ACTN</name>
<evidence type="ECO:0000313" key="2">
    <source>
        <dbReference type="EMBL" id="QNE18077.1"/>
    </source>
</evidence>
<proteinExistence type="predicted"/>